<dbReference type="PROSITE" id="PS01173">
    <property type="entry name" value="LIPASE_GDXG_HIS"/>
    <property type="match status" value="1"/>
</dbReference>
<dbReference type="AlphaFoldDB" id="F9Y4Y8"/>
<dbReference type="OrthoDB" id="9806180at2"/>
<dbReference type="Pfam" id="PF07859">
    <property type="entry name" value="Abhydrolase_3"/>
    <property type="match status" value="1"/>
</dbReference>
<evidence type="ECO:0000313" key="4">
    <source>
        <dbReference type="EMBL" id="AEM41872.1"/>
    </source>
</evidence>
<dbReference type="EC" id="3.1.1.-" evidence="4"/>
<evidence type="ECO:0000256" key="2">
    <source>
        <dbReference type="ARBA" id="ARBA00022801"/>
    </source>
</evidence>
<organism evidence="4 5">
    <name type="scientific">Ketogulonicigenium vulgare (strain WSH-001)</name>
    <dbReference type="NCBI Taxonomy" id="759362"/>
    <lineage>
        <taxon>Bacteria</taxon>
        <taxon>Pseudomonadati</taxon>
        <taxon>Pseudomonadota</taxon>
        <taxon>Alphaproteobacteria</taxon>
        <taxon>Rhodobacterales</taxon>
        <taxon>Roseobacteraceae</taxon>
        <taxon>Ketogulonicigenium</taxon>
    </lineage>
</organism>
<dbReference type="InterPro" id="IPR002168">
    <property type="entry name" value="Lipase_GDXG_HIS_AS"/>
</dbReference>
<dbReference type="RefSeq" id="WP_013385248.1">
    <property type="nucleotide sequence ID" value="NC_017384.1"/>
</dbReference>
<dbReference type="Proteomes" id="UP000000692">
    <property type="component" value="Chromosome"/>
</dbReference>
<reference evidence="4 5" key="1">
    <citation type="journal article" date="2011" name="J. Bacteriol.">
        <title>Complete genome sequence of the industrial strain Ketogulonicigenium vulgare WSH-001.</title>
        <authorList>
            <person name="Liu L."/>
            <person name="Li Y."/>
            <person name="Zhang J."/>
            <person name="Zhou Z."/>
            <person name="Liu J."/>
            <person name="Li X."/>
            <person name="Zhou J."/>
            <person name="Du G."/>
            <person name="Wang L."/>
            <person name="Chen J."/>
        </authorList>
    </citation>
    <scope>NUCLEOTIDE SEQUENCE [LARGE SCALE GENOMIC DNA]</scope>
    <source>
        <strain evidence="4 5">WSH-001</strain>
    </source>
</reference>
<protein>
    <submittedName>
        <fullName evidence="4">Alpha/beta hydrolase fold-3 domain protein</fullName>
        <ecNumber evidence="4">3.1.1.-</ecNumber>
    </submittedName>
</protein>
<dbReference type="GO" id="GO:0016787">
    <property type="term" value="F:hydrolase activity"/>
    <property type="evidence" value="ECO:0007669"/>
    <property type="project" value="UniProtKB-KW"/>
</dbReference>
<evidence type="ECO:0000256" key="1">
    <source>
        <dbReference type="ARBA" id="ARBA00010515"/>
    </source>
</evidence>
<dbReference type="Gene3D" id="3.40.50.1820">
    <property type="entry name" value="alpha/beta hydrolase"/>
    <property type="match status" value="1"/>
</dbReference>
<dbReference type="SUPFAM" id="SSF53474">
    <property type="entry name" value="alpha/beta-Hydrolases"/>
    <property type="match status" value="1"/>
</dbReference>
<dbReference type="InterPro" id="IPR050300">
    <property type="entry name" value="GDXG_lipolytic_enzyme"/>
</dbReference>
<name>F9Y4Y8_KETVW</name>
<dbReference type="PANTHER" id="PTHR48081">
    <property type="entry name" value="AB HYDROLASE SUPERFAMILY PROTEIN C4A8.06C"/>
    <property type="match status" value="1"/>
</dbReference>
<evidence type="ECO:0000259" key="3">
    <source>
        <dbReference type="Pfam" id="PF07859"/>
    </source>
</evidence>
<keyword evidence="5" id="KW-1185">Reference proteome</keyword>
<dbReference type="EMBL" id="CP002018">
    <property type="protein sequence ID" value="AEM41872.1"/>
    <property type="molecule type" value="Genomic_DNA"/>
</dbReference>
<accession>F9Y4Y8</accession>
<gene>
    <name evidence="4" type="ordered locus">KVU_2033</name>
</gene>
<dbReference type="KEGG" id="kvl:KVU_2033"/>
<dbReference type="InterPro" id="IPR013094">
    <property type="entry name" value="AB_hydrolase_3"/>
</dbReference>
<proteinExistence type="inferred from homology"/>
<feature type="domain" description="Alpha/beta hydrolase fold-3" evidence="3">
    <location>
        <begin position="77"/>
        <end position="282"/>
    </location>
</feature>
<sequence>MLDQNLVGFLRDWTARWAALPASAGMAGQRLLFENITREKRDPINDAIPSAEHFVPFGAGKIRVRVFGQTHGTRPAMLYFHGGGWVRGSAETTWDITGNFARLCDMVVVSVDYALAPEAVFPLPVHQGLAVLRWMIAECTALGIDPARITTAGDSSGGNIAAAVTLAALDADVPLQAQLMIYPALDADNTRPSYDEFANGPVLLKNTMQAYWDTYCPAQEYLSDPLAAPLLSDQLHRLPPTMLAVAENDVLRDSGTAYADKARAAGADVTVDPGIGLIHGYFLAQTYCPAVTTCLHAMADWLNAQNAQDGIQN</sequence>
<dbReference type="PANTHER" id="PTHR48081:SF8">
    <property type="entry name" value="ALPHA_BETA HYDROLASE FOLD-3 DOMAIN-CONTAINING PROTEIN-RELATED"/>
    <property type="match status" value="1"/>
</dbReference>
<dbReference type="HOGENOM" id="CLU_012494_6_4_5"/>
<dbReference type="InterPro" id="IPR029058">
    <property type="entry name" value="AB_hydrolase_fold"/>
</dbReference>
<comment type="similarity">
    <text evidence="1">Belongs to the 'GDXG' lipolytic enzyme family.</text>
</comment>
<evidence type="ECO:0000313" key="5">
    <source>
        <dbReference type="Proteomes" id="UP000000692"/>
    </source>
</evidence>
<dbReference type="eggNOG" id="COG0657">
    <property type="taxonomic scope" value="Bacteria"/>
</dbReference>
<keyword evidence="2 4" id="KW-0378">Hydrolase</keyword>